<dbReference type="Gene3D" id="1.25.10.10">
    <property type="entry name" value="Leucine-rich Repeat Variant"/>
    <property type="match status" value="1"/>
</dbReference>
<accession>A0A7G2C8F8</accession>
<comment type="similarity">
    <text evidence="1">Belongs to the Mo25 family.</text>
</comment>
<evidence type="ECO:0000256" key="2">
    <source>
        <dbReference type="SAM" id="MobiDB-lite"/>
    </source>
</evidence>
<dbReference type="InterPro" id="IPR011989">
    <property type="entry name" value="ARM-like"/>
</dbReference>
<proteinExistence type="inferred from homology"/>
<gene>
    <name evidence="3" type="ORF">ADEAN_000172700</name>
</gene>
<dbReference type="SUPFAM" id="SSF48371">
    <property type="entry name" value="ARM repeat"/>
    <property type="match status" value="1"/>
</dbReference>
<dbReference type="InterPro" id="IPR013878">
    <property type="entry name" value="Mo25"/>
</dbReference>
<reference evidence="3 4" key="1">
    <citation type="submission" date="2020-08" db="EMBL/GenBank/DDBJ databases">
        <authorList>
            <person name="Newling K."/>
            <person name="Davey J."/>
            <person name="Forrester S."/>
        </authorList>
    </citation>
    <scope>NUCLEOTIDE SEQUENCE [LARGE SCALE GENOMIC DNA]</scope>
    <source>
        <strain evidence="4">Crithidia deanei Carvalho (ATCC PRA-265)</strain>
    </source>
</reference>
<dbReference type="Pfam" id="PF08569">
    <property type="entry name" value="Mo25"/>
    <property type="match status" value="1"/>
</dbReference>
<name>A0A7G2C8F8_9TRYP</name>
<keyword evidence="4" id="KW-1185">Reference proteome</keyword>
<dbReference type="InterPro" id="IPR016024">
    <property type="entry name" value="ARM-type_fold"/>
</dbReference>
<dbReference type="AlphaFoldDB" id="A0A7G2C8F8"/>
<organism evidence="3 4">
    <name type="scientific">Angomonas deanei</name>
    <dbReference type="NCBI Taxonomy" id="59799"/>
    <lineage>
        <taxon>Eukaryota</taxon>
        <taxon>Discoba</taxon>
        <taxon>Euglenozoa</taxon>
        <taxon>Kinetoplastea</taxon>
        <taxon>Metakinetoplastina</taxon>
        <taxon>Trypanosomatida</taxon>
        <taxon>Trypanosomatidae</taxon>
        <taxon>Strigomonadinae</taxon>
        <taxon>Angomonas</taxon>
    </lineage>
</organism>
<sequence>MSSVESDPVDGDLLLRERSPSPGPSPCSALVAILEREDPFEVKAAVKGLYVGLVQSIQANSEFATRCDTEEFILFPEKTNETTTMNEEKEAPDYCLCAKGIHLLLRLLSSKSSRVHDGNTHQVWLDVCKVTLFIFSALERSGMGDILADVLLHGEPEDGSEEDRDVCRLSFQCGCLPLDEVAPFHTLAMKQMGERALENASNTDSNLLSPLSATESIPENMNRHFMEQLGLSLFRETLTILTLDIVDRECYGFFPSKMVNLFAKIPQFHEVLLTYPVHQANVVAPMSFCTTFPGCLTAGCASSDVLVAAEAWRTVHTLLLTNPCFSVEFIKYYAGDIIVYLKDSILSASYIAKYNALTLLVRLSGDVSLKSSRFVLLNSPALLCALMEATNDPSVPIQLLVFKALQSVMMYSQKVVPVVRLLYLNKEALTRFIDYIMSVLSRGNYSETHDFEKNVLVSVLNIMPEV</sequence>
<dbReference type="Proteomes" id="UP000515908">
    <property type="component" value="Chromosome 03"/>
</dbReference>
<dbReference type="EMBL" id="LR877147">
    <property type="protein sequence ID" value="CAD2214282.1"/>
    <property type="molecule type" value="Genomic_DNA"/>
</dbReference>
<dbReference type="VEuPathDB" id="TriTrypDB:ADEAN_000172700"/>
<evidence type="ECO:0000313" key="4">
    <source>
        <dbReference type="Proteomes" id="UP000515908"/>
    </source>
</evidence>
<protein>
    <submittedName>
        <fullName evidence="3">Mo25-like, putative</fullName>
    </submittedName>
</protein>
<evidence type="ECO:0000256" key="1">
    <source>
        <dbReference type="ARBA" id="ARBA00011012"/>
    </source>
</evidence>
<feature type="region of interest" description="Disordered" evidence="2">
    <location>
        <begin position="1"/>
        <end position="26"/>
    </location>
</feature>
<evidence type="ECO:0000313" key="3">
    <source>
        <dbReference type="EMBL" id="CAD2214282.1"/>
    </source>
</evidence>